<dbReference type="AlphaFoldDB" id="A0AAN7Z3S2"/>
<feature type="domain" description="2EXR" evidence="1">
    <location>
        <begin position="22"/>
        <end position="115"/>
    </location>
</feature>
<dbReference type="PANTHER" id="PTHR35910:SF6">
    <property type="entry name" value="2EXR DOMAIN-CONTAINING PROTEIN"/>
    <property type="match status" value="1"/>
</dbReference>
<accession>A0AAN7Z3S2</accession>
<keyword evidence="3" id="KW-1185">Reference proteome</keyword>
<protein>
    <recommendedName>
        <fullName evidence="1">2EXR domain-containing protein</fullName>
    </recommendedName>
</protein>
<organism evidence="2 3">
    <name type="scientific">Xylaria bambusicola</name>
    <dbReference type="NCBI Taxonomy" id="326684"/>
    <lineage>
        <taxon>Eukaryota</taxon>
        <taxon>Fungi</taxon>
        <taxon>Dikarya</taxon>
        <taxon>Ascomycota</taxon>
        <taxon>Pezizomycotina</taxon>
        <taxon>Sordariomycetes</taxon>
        <taxon>Xylariomycetidae</taxon>
        <taxon>Xylariales</taxon>
        <taxon>Xylariaceae</taxon>
        <taxon>Xylaria</taxon>
    </lineage>
</organism>
<name>A0AAN7Z3S2_9PEZI</name>
<evidence type="ECO:0000313" key="2">
    <source>
        <dbReference type="EMBL" id="KAK5635810.1"/>
    </source>
</evidence>
<dbReference type="InterPro" id="IPR045518">
    <property type="entry name" value="2EXR"/>
</dbReference>
<sequence>MEEEQPATTSRMSDLSEKQCKFTSFSSLPAEIRQEIWEMFMDALEDKSELFIHEPSQFLGTPKLTTPTVYTGFPALLHANAEARAIAQKRVTCINAAGAQCMVPVRPFRPDLDVLYIPWEALRSFFLLREVHYGGAWLSQVQHVAVDICVSTNLPAFFRHLEHLPSLRTLRFLVSSERKPLKPRSMLIISSPVPRCALRIASATESSGDCLDDSEAVDKGEPSLMVRPQGLLQRPEEATRGATWSGSLSAYLTHIRRHFLRQRDLGVVWPDRRCFAEYALRFITEVNILTRYRYSPEGSSFVEFGEDNVADLVLV</sequence>
<gene>
    <name evidence="2" type="ORF">RRF57_011522</name>
</gene>
<evidence type="ECO:0000259" key="1">
    <source>
        <dbReference type="Pfam" id="PF20150"/>
    </source>
</evidence>
<reference evidence="2 3" key="1">
    <citation type="submission" date="2023-10" db="EMBL/GenBank/DDBJ databases">
        <title>Draft genome sequence of Xylaria bambusicola isolate GMP-LS, the root and basal stem rot pathogen of sugarcane in Indonesia.</title>
        <authorList>
            <person name="Selvaraj P."/>
            <person name="Muralishankar V."/>
            <person name="Muruganantham S."/>
            <person name="Sp S."/>
            <person name="Haryani S."/>
            <person name="Lau K.J.X."/>
            <person name="Naqvi N.I."/>
        </authorList>
    </citation>
    <scope>NUCLEOTIDE SEQUENCE [LARGE SCALE GENOMIC DNA]</scope>
    <source>
        <strain evidence="2">GMP-LS</strain>
    </source>
</reference>
<dbReference type="Proteomes" id="UP001305414">
    <property type="component" value="Unassembled WGS sequence"/>
</dbReference>
<dbReference type="PANTHER" id="PTHR35910">
    <property type="entry name" value="2EXR DOMAIN-CONTAINING PROTEIN"/>
    <property type="match status" value="1"/>
</dbReference>
<evidence type="ECO:0000313" key="3">
    <source>
        <dbReference type="Proteomes" id="UP001305414"/>
    </source>
</evidence>
<dbReference type="EMBL" id="JAWHQM010000058">
    <property type="protein sequence ID" value="KAK5635810.1"/>
    <property type="molecule type" value="Genomic_DNA"/>
</dbReference>
<comment type="caution">
    <text evidence="2">The sequence shown here is derived from an EMBL/GenBank/DDBJ whole genome shotgun (WGS) entry which is preliminary data.</text>
</comment>
<proteinExistence type="predicted"/>
<dbReference type="Pfam" id="PF20150">
    <property type="entry name" value="2EXR"/>
    <property type="match status" value="1"/>
</dbReference>